<proteinExistence type="inferred from homology"/>
<dbReference type="GO" id="GO:0005737">
    <property type="term" value="C:cytoplasm"/>
    <property type="evidence" value="ECO:0007669"/>
    <property type="project" value="UniProtKB-SubCell"/>
</dbReference>
<dbReference type="PANTHER" id="PTHR10741">
    <property type="entry name" value="TRANSLIN AND TRANSLIN ASSOCIATED PROTEIN X"/>
    <property type="match status" value="1"/>
</dbReference>
<comment type="similarity">
    <text evidence="3">Belongs to the translin family.</text>
</comment>
<dbReference type="InterPro" id="IPR016068">
    <property type="entry name" value="Translin_N"/>
</dbReference>
<dbReference type="GO" id="GO:0043565">
    <property type="term" value="F:sequence-specific DNA binding"/>
    <property type="evidence" value="ECO:0007669"/>
    <property type="project" value="InterPro"/>
</dbReference>
<evidence type="ECO:0000256" key="1">
    <source>
        <dbReference type="ARBA" id="ARBA00004123"/>
    </source>
</evidence>
<dbReference type="InterPro" id="IPR016069">
    <property type="entry name" value="Translin_C"/>
</dbReference>
<dbReference type="InParanoid" id="G4T6C6"/>
<dbReference type="InterPro" id="IPR002848">
    <property type="entry name" value="Translin_fam"/>
</dbReference>
<keyword evidence="5" id="KW-0539">Nucleus</keyword>
<dbReference type="FunCoup" id="G4T6C6">
    <property type="interactions" value="439"/>
</dbReference>
<protein>
    <recommendedName>
        <fullName evidence="8">Translin</fullName>
    </recommendedName>
</protein>
<dbReference type="eggNOG" id="KOG3066">
    <property type="taxonomic scope" value="Eukaryota"/>
</dbReference>
<comment type="caution">
    <text evidence="6">The sequence shown here is derived from an EMBL/GenBank/DDBJ whole genome shotgun (WGS) entry which is preliminary data.</text>
</comment>
<dbReference type="SUPFAM" id="SSF74784">
    <property type="entry name" value="Translin"/>
    <property type="match status" value="1"/>
</dbReference>
<sequence length="274" mass="31513">MVYKDKDEILAAFNAFREQFDAVNDKRERLIKSSREVTIQSKRIIFLLHRLVTSDSQDDQAIEAAEKKLNHIRTTLLSEIHKEVPTPDEFWLHLRSISPGIQEYLEAVSYVHFLKTKGLITYQEALLWFSDDSKIPFFPLPYDEFLLGISDVTGELMRLAITSIARGGGRERASAICDFVRRCSADFEQFTPDVRELSKKQAVTKQSIRKIEEGESCAMRTKIFLLTSCKANYAVHLRRAEFEDDPTMLDEYVRRSLSSRGRDIDDYAGGEEGD</sequence>
<accession>G4T6C6</accession>
<dbReference type="AlphaFoldDB" id="G4T6C6"/>
<dbReference type="OMA" id="DTCMETC"/>
<gene>
    <name evidence="6" type="ORF">PIIN_00617</name>
</gene>
<evidence type="ECO:0000256" key="2">
    <source>
        <dbReference type="ARBA" id="ARBA00004496"/>
    </source>
</evidence>
<evidence type="ECO:0008006" key="8">
    <source>
        <dbReference type="Google" id="ProtNLM"/>
    </source>
</evidence>
<evidence type="ECO:0000313" key="6">
    <source>
        <dbReference type="EMBL" id="CCA66856.1"/>
    </source>
</evidence>
<name>G4T6C6_SERID</name>
<dbReference type="GO" id="GO:0005634">
    <property type="term" value="C:nucleus"/>
    <property type="evidence" value="ECO:0007669"/>
    <property type="project" value="UniProtKB-SubCell"/>
</dbReference>
<dbReference type="Proteomes" id="UP000007148">
    <property type="component" value="Unassembled WGS sequence"/>
</dbReference>
<dbReference type="EMBL" id="CAFZ01000006">
    <property type="protein sequence ID" value="CCA66856.1"/>
    <property type="molecule type" value="Genomic_DNA"/>
</dbReference>
<dbReference type="HOGENOM" id="CLU_067225_2_0_1"/>
<keyword evidence="7" id="KW-1185">Reference proteome</keyword>
<dbReference type="OrthoDB" id="31005at2759"/>
<evidence type="ECO:0000256" key="3">
    <source>
        <dbReference type="ARBA" id="ARBA00005902"/>
    </source>
</evidence>
<evidence type="ECO:0000256" key="5">
    <source>
        <dbReference type="ARBA" id="ARBA00023242"/>
    </source>
</evidence>
<dbReference type="Pfam" id="PF01997">
    <property type="entry name" value="Translin"/>
    <property type="match status" value="1"/>
</dbReference>
<dbReference type="Gene3D" id="1.20.58.200">
    <property type="entry name" value="Translin, domain 2"/>
    <property type="match status" value="1"/>
</dbReference>
<dbReference type="CDD" id="cd14820">
    <property type="entry name" value="TRAX"/>
    <property type="match status" value="1"/>
</dbReference>
<dbReference type="InterPro" id="IPR036081">
    <property type="entry name" value="Translin_sf"/>
</dbReference>
<keyword evidence="4" id="KW-0963">Cytoplasm</keyword>
<comment type="subcellular location">
    <subcellularLocation>
        <location evidence="2">Cytoplasm</location>
    </subcellularLocation>
    <subcellularLocation>
        <location evidence="1">Nucleus</location>
    </subcellularLocation>
</comment>
<dbReference type="STRING" id="1109443.G4T6C6"/>
<organism evidence="6 7">
    <name type="scientific">Serendipita indica (strain DSM 11827)</name>
    <name type="common">Root endophyte fungus</name>
    <name type="synonym">Piriformospora indica</name>
    <dbReference type="NCBI Taxonomy" id="1109443"/>
    <lineage>
        <taxon>Eukaryota</taxon>
        <taxon>Fungi</taxon>
        <taxon>Dikarya</taxon>
        <taxon>Basidiomycota</taxon>
        <taxon>Agaricomycotina</taxon>
        <taxon>Agaricomycetes</taxon>
        <taxon>Sebacinales</taxon>
        <taxon>Serendipitaceae</taxon>
        <taxon>Serendipita</taxon>
    </lineage>
</organism>
<reference evidence="6 7" key="1">
    <citation type="journal article" date="2011" name="PLoS Pathog.">
        <title>Endophytic Life Strategies Decoded by Genome and Transcriptome Analyses of the Mutualistic Root Symbiont Piriformospora indica.</title>
        <authorList>
            <person name="Zuccaro A."/>
            <person name="Lahrmann U."/>
            <person name="Guldener U."/>
            <person name="Langen G."/>
            <person name="Pfiffi S."/>
            <person name="Biedenkopf D."/>
            <person name="Wong P."/>
            <person name="Samans B."/>
            <person name="Grimm C."/>
            <person name="Basiewicz M."/>
            <person name="Murat C."/>
            <person name="Martin F."/>
            <person name="Kogel K.H."/>
        </authorList>
    </citation>
    <scope>NUCLEOTIDE SEQUENCE [LARGE SCALE GENOMIC DNA]</scope>
    <source>
        <strain evidence="6 7">DSM 11827</strain>
    </source>
</reference>
<evidence type="ECO:0000313" key="7">
    <source>
        <dbReference type="Proteomes" id="UP000007148"/>
    </source>
</evidence>
<evidence type="ECO:0000256" key="4">
    <source>
        <dbReference type="ARBA" id="ARBA00022490"/>
    </source>
</evidence>
<dbReference type="Gene3D" id="1.20.58.190">
    <property type="entry name" value="Translin, domain 1"/>
    <property type="match status" value="1"/>
</dbReference>